<keyword evidence="2" id="KW-0812">Transmembrane</keyword>
<evidence type="ECO:0000256" key="2">
    <source>
        <dbReference type="SAM" id="Phobius"/>
    </source>
</evidence>
<reference evidence="4" key="1">
    <citation type="submission" date="2023-03" db="EMBL/GenBank/DDBJ databases">
        <authorList>
            <person name="Julca I."/>
        </authorList>
    </citation>
    <scope>NUCLEOTIDE SEQUENCE</scope>
</reference>
<dbReference type="EMBL" id="OX459124">
    <property type="protein sequence ID" value="CAI9112180.1"/>
    <property type="molecule type" value="Genomic_DNA"/>
</dbReference>
<evidence type="ECO:0000313" key="4">
    <source>
        <dbReference type="EMBL" id="CAI9112180.1"/>
    </source>
</evidence>
<feature type="transmembrane region" description="Helical" evidence="2">
    <location>
        <begin position="142"/>
        <end position="159"/>
    </location>
</feature>
<feature type="transmembrane region" description="Helical" evidence="2">
    <location>
        <begin position="120"/>
        <end position="136"/>
    </location>
</feature>
<evidence type="ECO:0000313" key="5">
    <source>
        <dbReference type="Proteomes" id="UP001161247"/>
    </source>
</evidence>
<feature type="transmembrane region" description="Helical" evidence="2">
    <location>
        <begin position="253"/>
        <end position="271"/>
    </location>
</feature>
<feature type="transmembrane region" description="Helical" evidence="2">
    <location>
        <begin position="82"/>
        <end position="100"/>
    </location>
</feature>
<protein>
    <submittedName>
        <fullName evidence="4">OLC1v1012586C1</fullName>
    </submittedName>
</protein>
<organism evidence="4 5">
    <name type="scientific">Oldenlandia corymbosa var. corymbosa</name>
    <dbReference type="NCBI Taxonomy" id="529605"/>
    <lineage>
        <taxon>Eukaryota</taxon>
        <taxon>Viridiplantae</taxon>
        <taxon>Streptophyta</taxon>
        <taxon>Embryophyta</taxon>
        <taxon>Tracheophyta</taxon>
        <taxon>Spermatophyta</taxon>
        <taxon>Magnoliopsida</taxon>
        <taxon>eudicotyledons</taxon>
        <taxon>Gunneridae</taxon>
        <taxon>Pentapetalae</taxon>
        <taxon>asterids</taxon>
        <taxon>lamiids</taxon>
        <taxon>Gentianales</taxon>
        <taxon>Rubiaceae</taxon>
        <taxon>Rubioideae</taxon>
        <taxon>Spermacoceae</taxon>
        <taxon>Hedyotis-Oldenlandia complex</taxon>
        <taxon>Oldenlandia</taxon>
    </lineage>
</organism>
<feature type="domain" description="DUF4220" evidence="3">
    <location>
        <begin position="250"/>
        <end position="323"/>
    </location>
</feature>
<feature type="transmembrane region" description="Helical" evidence="2">
    <location>
        <begin position="55"/>
        <end position="76"/>
    </location>
</feature>
<accession>A0AAV1DZ93</accession>
<dbReference type="Proteomes" id="UP001161247">
    <property type="component" value="Chromosome 7"/>
</dbReference>
<feature type="region of interest" description="Disordered" evidence="1">
    <location>
        <begin position="497"/>
        <end position="525"/>
    </location>
</feature>
<keyword evidence="2" id="KW-0472">Membrane</keyword>
<feature type="domain" description="DUF4220" evidence="3">
    <location>
        <begin position="62"/>
        <end position="181"/>
    </location>
</feature>
<dbReference type="InterPro" id="IPR025315">
    <property type="entry name" value="DUF4220"/>
</dbReference>
<name>A0AAV1DZ93_OLDCO</name>
<keyword evidence="2" id="KW-1133">Transmembrane helix</keyword>
<evidence type="ECO:0000259" key="3">
    <source>
        <dbReference type="Pfam" id="PF13968"/>
    </source>
</evidence>
<keyword evidence="5" id="KW-1185">Reference proteome</keyword>
<gene>
    <name evidence="4" type="ORF">OLC1_LOCUS19420</name>
</gene>
<dbReference type="AlphaFoldDB" id="A0AAV1DZ93"/>
<feature type="compositionally biased region" description="Basic residues" evidence="1">
    <location>
        <begin position="513"/>
        <end position="525"/>
    </location>
</feature>
<dbReference type="Pfam" id="PF13968">
    <property type="entry name" value="DUF4220"/>
    <property type="match status" value="2"/>
</dbReference>
<sequence>MERRELLLNMTEIKSQFSGPLGEIRQVEVCMYIALATVSGLCGFGSLRRSSNNELLRYSIMGAFLFSFSLITFTIGQMLSSPYYYNLFYPFWATFLVLLYGNPHRISTYSLEDNDQWRKYQFTFIILMFGAASVMGTQRYLFPFASFMVTSIIMVFVSSGKGAERAEALALASKAGFIRGTKLIADFMCYEHELGQQLVDPIHLRGYHYLVAYEDKVPFLQYPSYASKFSGAVENENHTIESRLEEYKLATKIAVGVVITLEILHLVLFVISDWGKLLILCKYVQKQSWRDNRLFEQFIRVSCDISGQKNCWGRELGQYSFLDSFHRYPPMWIYNWFTAKFLFLENPGRGCVGKTFVKLSTEVQGSVLSLTKRKGRRLTKGIQSLRENGVRNHELFSACQYDTTTQVIMVWHIATSLCEIHHERSGDNTNISITLSKYCAYLVVFAPRLLPDHSYVTECIFKETVKEAVEALKGCYKSTESKYTKIMAVADTKMPMENRSVRRRLTPSLRRSSTSKRRKVAQYEG</sequence>
<proteinExistence type="predicted"/>
<evidence type="ECO:0000256" key="1">
    <source>
        <dbReference type="SAM" id="MobiDB-lite"/>
    </source>
</evidence>
<dbReference type="PANTHER" id="PTHR31325">
    <property type="entry name" value="OS01G0798800 PROTEIN-RELATED"/>
    <property type="match status" value="1"/>
</dbReference>